<protein>
    <submittedName>
        <fullName evidence="2">Uncharacterized protein</fullName>
    </submittedName>
</protein>
<dbReference type="EMBL" id="ML976065">
    <property type="protein sequence ID" value="KAF1940280.1"/>
    <property type="molecule type" value="Genomic_DNA"/>
</dbReference>
<feature type="region of interest" description="Disordered" evidence="1">
    <location>
        <begin position="82"/>
        <end position="154"/>
    </location>
</feature>
<reference evidence="2" key="1">
    <citation type="journal article" date="2020" name="Stud. Mycol.">
        <title>101 Dothideomycetes genomes: a test case for predicting lifestyles and emergence of pathogens.</title>
        <authorList>
            <person name="Haridas S."/>
            <person name="Albert R."/>
            <person name="Binder M."/>
            <person name="Bloem J."/>
            <person name="Labutti K."/>
            <person name="Salamov A."/>
            <person name="Andreopoulos B."/>
            <person name="Baker S."/>
            <person name="Barry K."/>
            <person name="Bills G."/>
            <person name="Bluhm B."/>
            <person name="Cannon C."/>
            <person name="Castanera R."/>
            <person name="Culley D."/>
            <person name="Daum C."/>
            <person name="Ezra D."/>
            <person name="Gonzalez J."/>
            <person name="Henrissat B."/>
            <person name="Kuo A."/>
            <person name="Liang C."/>
            <person name="Lipzen A."/>
            <person name="Lutzoni F."/>
            <person name="Magnuson J."/>
            <person name="Mondo S."/>
            <person name="Nolan M."/>
            <person name="Ohm R."/>
            <person name="Pangilinan J."/>
            <person name="Park H.-J."/>
            <person name="Ramirez L."/>
            <person name="Alfaro M."/>
            <person name="Sun H."/>
            <person name="Tritt A."/>
            <person name="Yoshinaga Y."/>
            <person name="Zwiers L.-H."/>
            <person name="Turgeon B."/>
            <person name="Goodwin S."/>
            <person name="Spatafora J."/>
            <person name="Crous P."/>
            <person name="Grigoriev I."/>
        </authorList>
    </citation>
    <scope>NUCLEOTIDE SEQUENCE</scope>
    <source>
        <strain evidence="2">CBS 161.51</strain>
    </source>
</reference>
<evidence type="ECO:0000313" key="3">
    <source>
        <dbReference type="Proteomes" id="UP000800038"/>
    </source>
</evidence>
<evidence type="ECO:0000313" key="2">
    <source>
        <dbReference type="EMBL" id="KAF1940280.1"/>
    </source>
</evidence>
<sequence>MASNNEDPTPLAPHLLGGSIETPADPSRHQTYIGSQQQTQDGAITPRAHHDAAANDTFTSNAYHTNSEEYYGGEGAVLSSASSHSTAVPTARPAPNARTSPDAHTNFVGASLVKPEAAKNEGAGPVQGNGYLQKSTWGGPVEEHVVLEDDSSDS</sequence>
<dbReference type="AlphaFoldDB" id="A0A6A5SKT1"/>
<gene>
    <name evidence="2" type="ORF">EJ02DRAFT_424052</name>
</gene>
<dbReference type="Proteomes" id="UP000800038">
    <property type="component" value="Unassembled WGS sequence"/>
</dbReference>
<name>A0A6A5SKT1_9PLEO</name>
<keyword evidence="3" id="KW-1185">Reference proteome</keyword>
<proteinExistence type="predicted"/>
<organism evidence="2 3">
    <name type="scientific">Clathrospora elynae</name>
    <dbReference type="NCBI Taxonomy" id="706981"/>
    <lineage>
        <taxon>Eukaryota</taxon>
        <taxon>Fungi</taxon>
        <taxon>Dikarya</taxon>
        <taxon>Ascomycota</taxon>
        <taxon>Pezizomycotina</taxon>
        <taxon>Dothideomycetes</taxon>
        <taxon>Pleosporomycetidae</taxon>
        <taxon>Pleosporales</taxon>
        <taxon>Diademaceae</taxon>
        <taxon>Clathrospora</taxon>
    </lineage>
</organism>
<feature type="region of interest" description="Disordered" evidence="1">
    <location>
        <begin position="1"/>
        <end position="52"/>
    </location>
</feature>
<feature type="compositionally biased region" description="Polar residues" evidence="1">
    <location>
        <begin position="29"/>
        <end position="42"/>
    </location>
</feature>
<accession>A0A6A5SKT1</accession>
<evidence type="ECO:0000256" key="1">
    <source>
        <dbReference type="SAM" id="MobiDB-lite"/>
    </source>
</evidence>